<keyword evidence="2" id="KW-0285">Flavoprotein</keyword>
<accession>A0A3B0ZNC4</accession>
<dbReference type="EMBL" id="UOFQ01000111">
    <property type="protein sequence ID" value="VAW88922.1"/>
    <property type="molecule type" value="Genomic_DNA"/>
</dbReference>
<dbReference type="SUPFAM" id="SSF47203">
    <property type="entry name" value="Acyl-CoA dehydrogenase C-terminal domain-like"/>
    <property type="match status" value="1"/>
</dbReference>
<name>A0A3B0ZNC4_9ZZZZ</name>
<feature type="non-terminal residue" evidence="7">
    <location>
        <position position="1"/>
    </location>
</feature>
<dbReference type="Gene3D" id="2.40.110.10">
    <property type="entry name" value="Butyryl-CoA Dehydrogenase, subunit A, domain 2"/>
    <property type="match status" value="1"/>
</dbReference>
<feature type="compositionally biased region" description="Low complexity" evidence="4">
    <location>
        <begin position="515"/>
        <end position="527"/>
    </location>
</feature>
<proteinExistence type="inferred from homology"/>
<evidence type="ECO:0000313" key="7">
    <source>
        <dbReference type="EMBL" id="VAW88922.1"/>
    </source>
</evidence>
<dbReference type="EC" id="1.3.8.4" evidence="7"/>
<dbReference type="PANTHER" id="PTHR43884:SF12">
    <property type="entry name" value="ISOVALERYL-COA DEHYDROGENASE, MITOCHONDRIAL-RELATED"/>
    <property type="match status" value="1"/>
</dbReference>
<dbReference type="Pfam" id="PF00441">
    <property type="entry name" value="Acyl-CoA_dh_1"/>
    <property type="match status" value="1"/>
</dbReference>
<dbReference type="Gene3D" id="1.20.140.10">
    <property type="entry name" value="Butyryl-CoA Dehydrogenase, subunit A, domain 3"/>
    <property type="match status" value="1"/>
</dbReference>
<dbReference type="GO" id="GO:0008470">
    <property type="term" value="F:3-methylbutanoyl-CoA dehydrogenase activity"/>
    <property type="evidence" value="ECO:0007669"/>
    <property type="project" value="UniProtKB-EC"/>
</dbReference>
<evidence type="ECO:0000259" key="6">
    <source>
        <dbReference type="Pfam" id="PF02770"/>
    </source>
</evidence>
<dbReference type="InterPro" id="IPR036250">
    <property type="entry name" value="AcylCo_DH-like_C"/>
</dbReference>
<evidence type="ECO:0000256" key="3">
    <source>
        <dbReference type="ARBA" id="ARBA00022827"/>
    </source>
</evidence>
<feature type="domain" description="Acyl-CoA dehydrogenase/oxidase C-terminal" evidence="5">
    <location>
        <begin position="171"/>
        <end position="330"/>
    </location>
</feature>
<reference evidence="7" key="1">
    <citation type="submission" date="2018-06" db="EMBL/GenBank/DDBJ databases">
        <authorList>
            <person name="Zhirakovskaya E."/>
        </authorList>
    </citation>
    <scope>NUCLEOTIDE SEQUENCE</scope>
</reference>
<dbReference type="InterPro" id="IPR009075">
    <property type="entry name" value="AcylCo_DH/oxidase_C"/>
</dbReference>
<protein>
    <submittedName>
        <fullName evidence="7">Isovaleryl-CoA dehydrogenase</fullName>
        <ecNumber evidence="7">1.3.8.4</ecNumber>
    </submittedName>
</protein>
<evidence type="ECO:0000256" key="1">
    <source>
        <dbReference type="ARBA" id="ARBA00009347"/>
    </source>
</evidence>
<dbReference type="PANTHER" id="PTHR43884">
    <property type="entry name" value="ACYL-COA DEHYDROGENASE"/>
    <property type="match status" value="1"/>
</dbReference>
<comment type="similarity">
    <text evidence="1">Belongs to the acyl-CoA dehydrogenase family.</text>
</comment>
<evidence type="ECO:0000256" key="4">
    <source>
        <dbReference type="SAM" id="MobiDB-lite"/>
    </source>
</evidence>
<keyword evidence="3" id="KW-0274">FAD</keyword>
<evidence type="ECO:0000256" key="2">
    <source>
        <dbReference type="ARBA" id="ARBA00022630"/>
    </source>
</evidence>
<dbReference type="InterPro" id="IPR009100">
    <property type="entry name" value="AcylCoA_DH/oxidase_NM_dom_sf"/>
</dbReference>
<evidence type="ECO:0000259" key="5">
    <source>
        <dbReference type="Pfam" id="PF00441"/>
    </source>
</evidence>
<dbReference type="SUPFAM" id="SSF56645">
    <property type="entry name" value="Acyl-CoA dehydrogenase NM domain-like"/>
    <property type="match status" value="1"/>
</dbReference>
<dbReference type="InterPro" id="IPR046373">
    <property type="entry name" value="Acyl-CoA_Oxase/DH_mid-dom_sf"/>
</dbReference>
<gene>
    <name evidence="7" type="ORF">MNBD_GAMMA17-1449</name>
</gene>
<dbReference type="Pfam" id="PF02770">
    <property type="entry name" value="Acyl-CoA_dh_M"/>
    <property type="match status" value="1"/>
</dbReference>
<dbReference type="CDD" id="cd00567">
    <property type="entry name" value="ACAD"/>
    <property type="match status" value="1"/>
</dbReference>
<feature type="region of interest" description="Disordered" evidence="4">
    <location>
        <begin position="506"/>
        <end position="527"/>
    </location>
</feature>
<dbReference type="AlphaFoldDB" id="A0A3B0ZNC4"/>
<sequence>NNILSLTVAVPQSIGIGMPILMYGNEAQKNHYLPLVARKEITAFALTEPETGSDAANVQTEAVIDANGEHFIVNGEKLWCTNSPIARFITLIARVPARKQTDQQGKTTWVPTKKGAPFDDRIHTAFILDMKTAGVTVKQRCQFEGCRGIENGHLTFEEVKIPADNVIGEFGKGLKYALSILNLGRAISVPAICLGMAKQAWQPTLDRANSRITFGQPLGARQTQQIRIGEMATNLFAMEAMCERVWQMADHKNYDIRIEAAITKIFTSEQSLQFLNDAQVIFGGAGYETADSKRFRGQPAFGMEQLVRDATMYRIGEGATDILRPYVAREGLNHHLEQIKPLFDEKSSFSDRSRRIFKLVTKYPGWYLSQWKPRMVPNNPAFSAPRVNEKLGYVERTSRKLARHIFYAMLICRESMRDDQGRQNRIEQIGEELFTIAMTTLHAETVNRPYARELSNEFYRTSRKRIKLLLKELICNDDETRARIGQNGIKGEYYGLSKGIIQRGLDDYPKTPYDSSNKPHNSSSKPR</sequence>
<dbReference type="InterPro" id="IPR006091">
    <property type="entry name" value="Acyl-CoA_Oxase/DH_mid-dom"/>
</dbReference>
<organism evidence="7">
    <name type="scientific">hydrothermal vent metagenome</name>
    <dbReference type="NCBI Taxonomy" id="652676"/>
    <lineage>
        <taxon>unclassified sequences</taxon>
        <taxon>metagenomes</taxon>
        <taxon>ecological metagenomes</taxon>
    </lineage>
</organism>
<feature type="domain" description="Acyl-CoA oxidase/dehydrogenase middle" evidence="6">
    <location>
        <begin position="43"/>
        <end position="159"/>
    </location>
</feature>
<keyword evidence="7" id="KW-0560">Oxidoreductase</keyword>